<dbReference type="Gene3D" id="3.10.20.230">
    <property type="entry name" value="Doublecortin domain"/>
    <property type="match status" value="2"/>
</dbReference>
<feature type="region of interest" description="Disordered" evidence="1">
    <location>
        <begin position="436"/>
        <end position="476"/>
    </location>
</feature>
<dbReference type="InterPro" id="IPR036572">
    <property type="entry name" value="Doublecortin_dom_sf"/>
</dbReference>
<comment type="caution">
    <text evidence="4">The sequence shown here is derived from an EMBL/GenBank/DDBJ whole genome shotgun (WGS) entry which is preliminary data.</text>
</comment>
<dbReference type="AlphaFoldDB" id="A0AAW0UNE1"/>
<evidence type="ECO:0000256" key="2">
    <source>
        <dbReference type="SAM" id="Phobius"/>
    </source>
</evidence>
<dbReference type="InterPro" id="IPR003533">
    <property type="entry name" value="Doublecortin_dom"/>
</dbReference>
<feature type="compositionally biased region" description="Polar residues" evidence="1">
    <location>
        <begin position="15"/>
        <end position="25"/>
    </location>
</feature>
<feature type="region of interest" description="Disordered" evidence="1">
    <location>
        <begin position="310"/>
        <end position="356"/>
    </location>
</feature>
<dbReference type="SUPFAM" id="SSF89837">
    <property type="entry name" value="Doublecortin (DC)"/>
    <property type="match status" value="1"/>
</dbReference>
<dbReference type="PROSITE" id="PS50309">
    <property type="entry name" value="DC"/>
    <property type="match status" value="1"/>
</dbReference>
<feature type="domain" description="Doublecortin" evidence="3">
    <location>
        <begin position="165"/>
        <end position="250"/>
    </location>
</feature>
<gene>
    <name evidence="4" type="ORF">O3P69_003271</name>
</gene>
<sequence length="524" mass="57632">MGPSQEKGEYEVSGPQGTDLYQNRQVALPPLSHTPASEAPSHASQGGGSLRQRRSRAKSVLYPYIHGQTRGAAGVQAASRGSSATAMSAKSKDDSRIQYEYELNVEEQEEPSSTLYRMLEKAGLSLTLQITLAGLTSIRLEVVAEAATAVLLVPKAMTQDRWRALKVRFFRNGDRYYPGYEYVFQARSRRGQHGGSMRQDLGQDRLVVGFTGVCLINGARYIFGLDGRRRYRIEELEDGESYVASSDRKFVFLTVLCIVCLCPALSLPPPALLPLPPLTSATHSAVPPSLPDPAIWTPLKEARQNLAYGRQRPDWNPTNVSDSVRAGSPLVREVTKKSSAESNKSGNSKPGSREGRTIKVINNLDHSQERTVLVNMKTINLWEEVVKDLGRMFRLTGHLHLFTTWGQEVKSFSQFKNDFANVDTFYVSVNDTNLPVRPTHQSHPASNGGSATSSAVARPDASAGGGDRRRSLSEEDEKRGVRTPWCVWPQPTQCCGLRCGEGCGLGCLGCRVPIFSVRDLRCCT</sequence>
<dbReference type="GO" id="GO:0035556">
    <property type="term" value="P:intracellular signal transduction"/>
    <property type="evidence" value="ECO:0007669"/>
    <property type="project" value="InterPro"/>
</dbReference>
<feature type="compositionally biased region" description="Basic and acidic residues" evidence="1">
    <location>
        <begin position="466"/>
        <end position="476"/>
    </location>
</feature>
<evidence type="ECO:0000259" key="3">
    <source>
        <dbReference type="PROSITE" id="PS50309"/>
    </source>
</evidence>
<feature type="transmembrane region" description="Helical" evidence="2">
    <location>
        <begin position="206"/>
        <end position="223"/>
    </location>
</feature>
<feature type="compositionally biased region" description="Basic and acidic residues" evidence="1">
    <location>
        <begin position="1"/>
        <end position="10"/>
    </location>
</feature>
<keyword evidence="5" id="KW-1185">Reference proteome</keyword>
<evidence type="ECO:0000313" key="5">
    <source>
        <dbReference type="Proteomes" id="UP001487740"/>
    </source>
</evidence>
<proteinExistence type="predicted"/>
<keyword evidence="2" id="KW-0812">Transmembrane</keyword>
<protein>
    <recommendedName>
        <fullName evidence="3">Doublecortin domain-containing protein</fullName>
    </recommendedName>
</protein>
<feature type="region of interest" description="Disordered" evidence="1">
    <location>
        <begin position="1"/>
        <end position="53"/>
    </location>
</feature>
<organism evidence="4 5">
    <name type="scientific">Scylla paramamosain</name>
    <name type="common">Mud crab</name>
    <dbReference type="NCBI Taxonomy" id="85552"/>
    <lineage>
        <taxon>Eukaryota</taxon>
        <taxon>Metazoa</taxon>
        <taxon>Ecdysozoa</taxon>
        <taxon>Arthropoda</taxon>
        <taxon>Crustacea</taxon>
        <taxon>Multicrustacea</taxon>
        <taxon>Malacostraca</taxon>
        <taxon>Eumalacostraca</taxon>
        <taxon>Eucarida</taxon>
        <taxon>Decapoda</taxon>
        <taxon>Pleocyemata</taxon>
        <taxon>Brachyura</taxon>
        <taxon>Eubrachyura</taxon>
        <taxon>Portunoidea</taxon>
        <taxon>Portunidae</taxon>
        <taxon>Portuninae</taxon>
        <taxon>Scylla</taxon>
    </lineage>
</organism>
<dbReference type="Proteomes" id="UP001487740">
    <property type="component" value="Unassembled WGS sequence"/>
</dbReference>
<dbReference type="EMBL" id="JARAKH010000010">
    <property type="protein sequence ID" value="KAK8400491.1"/>
    <property type="molecule type" value="Genomic_DNA"/>
</dbReference>
<dbReference type="SMART" id="SM00537">
    <property type="entry name" value="DCX"/>
    <property type="match status" value="1"/>
</dbReference>
<keyword evidence="2" id="KW-1133">Transmembrane helix</keyword>
<dbReference type="Pfam" id="PF03607">
    <property type="entry name" value="DCX"/>
    <property type="match status" value="1"/>
</dbReference>
<accession>A0AAW0UNE1</accession>
<evidence type="ECO:0000313" key="4">
    <source>
        <dbReference type="EMBL" id="KAK8400491.1"/>
    </source>
</evidence>
<feature type="compositionally biased region" description="Polar residues" evidence="1">
    <location>
        <begin position="340"/>
        <end position="350"/>
    </location>
</feature>
<keyword evidence="2" id="KW-0472">Membrane</keyword>
<feature type="compositionally biased region" description="Polar residues" evidence="1">
    <location>
        <begin position="436"/>
        <end position="455"/>
    </location>
</feature>
<reference evidence="4 5" key="1">
    <citation type="submission" date="2023-03" db="EMBL/GenBank/DDBJ databases">
        <title>High-quality genome of Scylla paramamosain provides insights in environmental adaptation.</title>
        <authorList>
            <person name="Zhang L."/>
        </authorList>
    </citation>
    <scope>NUCLEOTIDE SEQUENCE [LARGE SCALE GENOMIC DNA]</scope>
    <source>
        <strain evidence="4">LZ_2023a</strain>
        <tissue evidence="4">Muscle</tissue>
    </source>
</reference>
<feature type="transmembrane region" description="Helical" evidence="2">
    <location>
        <begin position="250"/>
        <end position="267"/>
    </location>
</feature>
<name>A0AAW0UNE1_SCYPA</name>
<evidence type="ECO:0000256" key="1">
    <source>
        <dbReference type="SAM" id="MobiDB-lite"/>
    </source>
</evidence>